<dbReference type="RefSeq" id="WP_142808578.1">
    <property type="nucleotide sequence ID" value="NZ_CP036282.1"/>
</dbReference>
<dbReference type="EMBL" id="CP036282">
    <property type="protein sequence ID" value="QDL53066.1"/>
    <property type="molecule type" value="Genomic_DNA"/>
</dbReference>
<keyword evidence="2" id="KW-1185">Reference proteome</keyword>
<name>A0A515EK85_9BURK</name>
<evidence type="ECO:0000313" key="1">
    <source>
        <dbReference type="EMBL" id="QDL53066.1"/>
    </source>
</evidence>
<organism evidence="1 2">
    <name type="scientific">Rhodoferax aquaticus</name>
    <dbReference type="NCBI Taxonomy" id="2527691"/>
    <lineage>
        <taxon>Bacteria</taxon>
        <taxon>Pseudomonadati</taxon>
        <taxon>Pseudomonadota</taxon>
        <taxon>Betaproteobacteria</taxon>
        <taxon>Burkholderiales</taxon>
        <taxon>Comamonadaceae</taxon>
        <taxon>Rhodoferax</taxon>
    </lineage>
</organism>
<proteinExistence type="predicted"/>
<dbReference type="AlphaFoldDB" id="A0A515EK85"/>
<evidence type="ECO:0000313" key="2">
    <source>
        <dbReference type="Proteomes" id="UP000317365"/>
    </source>
</evidence>
<protein>
    <submittedName>
        <fullName evidence="1">Uncharacterized protein</fullName>
    </submittedName>
</protein>
<sequence>MPLKNLLVEVRQVQSSQGQGTDVRGGLAVGVGSNGSVDMQGRIGAQSSQSQQSARVLQQALVLNGRSANINLGRSLPLRLLQTVKLQGVWRTVESAVFLDANTGFAASPRWDGGDGVELVLSAQQTATQVSGSQVVNGTSSASSTVLLPLGEWFTVAHSEQQINANTQGLTGLSNQAGAVDTDLQVRITVR</sequence>
<accession>A0A515EK85</accession>
<reference evidence="2" key="2">
    <citation type="journal article" date="2020" name="Int. J. Syst. Evol. Microbiol.">
        <title>Genomic insights into a novel species Rhodoferax aquaticus sp. nov., isolated from freshwater.</title>
        <authorList>
            <person name="Li T."/>
            <person name="Zhuo Y."/>
            <person name="Jin C.Z."/>
            <person name="Wu X."/>
            <person name="Ko S.R."/>
            <person name="Jin F.J."/>
            <person name="Ahn C.Y."/>
            <person name="Oh H.M."/>
            <person name="Lee H.G."/>
            <person name="Jin L."/>
        </authorList>
    </citation>
    <scope>NUCLEOTIDE SEQUENCE [LARGE SCALE GENOMIC DNA]</scope>
    <source>
        <strain evidence="2">Gr-4</strain>
    </source>
</reference>
<gene>
    <name evidence="1" type="ORF">EXZ61_02160</name>
</gene>
<dbReference type="KEGG" id="rhg:EXZ61_02160"/>
<reference evidence="2" key="1">
    <citation type="submission" date="2019-02" db="EMBL/GenBank/DDBJ databases">
        <title>Complete genome sequence of Rhodoferax sp. Gr-4.</title>
        <authorList>
            <person name="Jin L."/>
        </authorList>
    </citation>
    <scope>NUCLEOTIDE SEQUENCE [LARGE SCALE GENOMIC DNA]</scope>
    <source>
        <strain evidence="2">Gr-4</strain>
    </source>
</reference>
<dbReference type="Proteomes" id="UP000317365">
    <property type="component" value="Chromosome"/>
</dbReference>